<reference evidence="2 3" key="1">
    <citation type="submission" date="2018-11" db="EMBL/GenBank/DDBJ databases">
        <authorList>
            <person name="Zhou Z."/>
            <person name="Wang G."/>
        </authorList>
    </citation>
    <scope>NUCLEOTIDE SEQUENCE [LARGE SCALE GENOMIC DNA]</scope>
    <source>
        <strain evidence="2 3">KCTC42998</strain>
    </source>
</reference>
<dbReference type="InterPro" id="IPR025671">
    <property type="entry name" value="HXXEE"/>
</dbReference>
<sequence length="186" mass="21777">MEPFQSTVDFQRMLFWSFPFLFMIHDFEEILFVKAWITRNRDVIKQRIPKLADRLLPHFDRLSTQGFALAVAEEFLLVSLTTLLSLVTNQFHLWYSLFLAFTVHLLMHIGQGLFFRRYVPGMVTSLLFLPVCLYILYLGFNRMSFTLPIAGVYLLAGFLLLAVNLLLIHKMAASFSDWLNRFEKGK</sequence>
<accession>A0A3P1CKM8</accession>
<gene>
    <name evidence="2" type="ORF">EHT87_16625</name>
</gene>
<organism evidence="2 3">
    <name type="scientific">Larkinella knui</name>
    <dbReference type="NCBI Taxonomy" id="2025310"/>
    <lineage>
        <taxon>Bacteria</taxon>
        <taxon>Pseudomonadati</taxon>
        <taxon>Bacteroidota</taxon>
        <taxon>Cytophagia</taxon>
        <taxon>Cytophagales</taxon>
        <taxon>Spirosomataceae</taxon>
        <taxon>Larkinella</taxon>
    </lineage>
</organism>
<protein>
    <submittedName>
        <fullName evidence="2">HXXEE domain-containing protein</fullName>
    </submittedName>
</protein>
<keyword evidence="1" id="KW-1133">Transmembrane helix</keyword>
<dbReference type="Proteomes" id="UP000274271">
    <property type="component" value="Unassembled WGS sequence"/>
</dbReference>
<evidence type="ECO:0000313" key="3">
    <source>
        <dbReference type="Proteomes" id="UP000274271"/>
    </source>
</evidence>
<evidence type="ECO:0000256" key="1">
    <source>
        <dbReference type="SAM" id="Phobius"/>
    </source>
</evidence>
<feature type="transmembrane region" description="Helical" evidence="1">
    <location>
        <begin position="146"/>
        <end position="168"/>
    </location>
</feature>
<dbReference type="RefSeq" id="WP_124907778.1">
    <property type="nucleotide sequence ID" value="NZ_RQJP01000003.1"/>
</dbReference>
<dbReference type="AlphaFoldDB" id="A0A3P1CKM8"/>
<feature type="transmembrane region" description="Helical" evidence="1">
    <location>
        <begin position="13"/>
        <end position="37"/>
    </location>
</feature>
<feature type="transmembrane region" description="Helical" evidence="1">
    <location>
        <begin position="122"/>
        <end position="140"/>
    </location>
</feature>
<evidence type="ECO:0000313" key="2">
    <source>
        <dbReference type="EMBL" id="RRB13881.1"/>
    </source>
</evidence>
<keyword evidence="1" id="KW-0472">Membrane</keyword>
<keyword evidence="1" id="KW-0812">Transmembrane</keyword>
<feature type="transmembrane region" description="Helical" evidence="1">
    <location>
        <begin position="93"/>
        <end position="115"/>
    </location>
</feature>
<proteinExistence type="predicted"/>
<dbReference type="OrthoDB" id="5195477at2"/>
<keyword evidence="3" id="KW-1185">Reference proteome</keyword>
<dbReference type="Pfam" id="PF13787">
    <property type="entry name" value="HXXEE"/>
    <property type="match status" value="1"/>
</dbReference>
<dbReference type="EMBL" id="RQJP01000003">
    <property type="protein sequence ID" value="RRB13881.1"/>
    <property type="molecule type" value="Genomic_DNA"/>
</dbReference>
<name>A0A3P1CKM8_9BACT</name>
<comment type="caution">
    <text evidence="2">The sequence shown here is derived from an EMBL/GenBank/DDBJ whole genome shotgun (WGS) entry which is preliminary data.</text>
</comment>